<evidence type="ECO:0000313" key="3">
    <source>
        <dbReference type="EMBL" id="CAR47815.1"/>
    </source>
</evidence>
<accession>B5MA87</accession>
<keyword evidence="1" id="KW-0238">DNA-binding</keyword>
<dbReference type="PANTHER" id="PTHR46558">
    <property type="entry name" value="TRACRIPTIONAL REGULATORY PROTEIN-RELATED-RELATED"/>
    <property type="match status" value="1"/>
</dbReference>
<reference evidence="3" key="1">
    <citation type="submission" date="2008-04" db="EMBL/GenBank/DDBJ databases">
        <title>Cloning and characterization of genes for the degradation of 2-hydroxypyridine of Rhodococcus sp. strain PY11.</title>
        <authorList>
            <person name="Gasparaviciute R."/>
            <person name="Rutkiene R."/>
            <person name="Casaite V."/>
            <person name="Meskiene R."/>
            <person name="Kutanovas S."/>
            <person name="Meskys R."/>
        </authorList>
    </citation>
    <scope>NUCLEOTIDE SEQUENCE</scope>
    <source>
        <strain evidence="3">PY11</strain>
    </source>
</reference>
<dbReference type="CDD" id="cd00093">
    <property type="entry name" value="HTH_XRE"/>
    <property type="match status" value="2"/>
</dbReference>
<dbReference type="Gene3D" id="1.10.260.40">
    <property type="entry name" value="lambda repressor-like DNA-binding domains"/>
    <property type="match status" value="2"/>
</dbReference>
<dbReference type="SMART" id="SM00530">
    <property type="entry name" value="HTH_XRE"/>
    <property type="match status" value="2"/>
</dbReference>
<dbReference type="EMBL" id="FM202432">
    <property type="protein sequence ID" value="CAR47815.1"/>
    <property type="molecule type" value="Genomic_DNA"/>
</dbReference>
<protein>
    <submittedName>
        <fullName evidence="3">Putative transcription regulator</fullName>
    </submittedName>
</protein>
<dbReference type="InterPro" id="IPR001387">
    <property type="entry name" value="Cro/C1-type_HTH"/>
</dbReference>
<organism evidence="3">
    <name type="scientific">Rhodococcus sp. PY11</name>
    <dbReference type="NCBI Taxonomy" id="551544"/>
    <lineage>
        <taxon>Bacteria</taxon>
        <taxon>Bacillati</taxon>
        <taxon>Actinomycetota</taxon>
        <taxon>Actinomycetes</taxon>
        <taxon>Mycobacteriales</taxon>
        <taxon>Nocardiaceae</taxon>
        <taxon>Rhodococcus</taxon>
    </lineage>
</organism>
<dbReference type="PANTHER" id="PTHR46558:SF4">
    <property type="entry name" value="DNA-BIDING PHAGE PROTEIN"/>
    <property type="match status" value="1"/>
</dbReference>
<dbReference type="AlphaFoldDB" id="B5MA87"/>
<proteinExistence type="predicted"/>
<evidence type="ECO:0000259" key="2">
    <source>
        <dbReference type="PROSITE" id="PS50943"/>
    </source>
</evidence>
<feature type="domain" description="HTH cro/C1-type" evidence="2">
    <location>
        <begin position="27"/>
        <end position="81"/>
    </location>
</feature>
<sequence>MSSDDDFTRRIRTVSRRVMRGFRPDALRQARLNAGLSQTEIARVAKVGTGTVRRWEMGESSPQVDLLARVVEVLGVTIADVVKVPEAERYPGDWRVLLGLTQPQLGAKAGVTTQIVSCVERGVISLSDNVGERLSAALGISEDELRAAHERARNRPLGEPS</sequence>
<evidence type="ECO:0000256" key="1">
    <source>
        <dbReference type="ARBA" id="ARBA00023125"/>
    </source>
</evidence>
<dbReference type="PROSITE" id="PS50943">
    <property type="entry name" value="HTH_CROC1"/>
    <property type="match status" value="2"/>
</dbReference>
<dbReference type="SUPFAM" id="SSF47413">
    <property type="entry name" value="lambda repressor-like DNA-binding domains"/>
    <property type="match status" value="2"/>
</dbReference>
<name>B5MA87_9NOCA</name>
<reference evidence="3" key="2">
    <citation type="submission" date="2008-08" db="EMBL/GenBank/DDBJ databases">
        <title>Analysis of genes encoding degradation of pyridine and pyridinols.</title>
        <authorList>
            <person name="Gasparaviciute R."/>
        </authorList>
    </citation>
    <scope>NUCLEOTIDE SEQUENCE</scope>
    <source>
        <strain evidence="3">PY11</strain>
    </source>
</reference>
<dbReference type="Pfam" id="PF01381">
    <property type="entry name" value="HTH_3"/>
    <property type="match status" value="2"/>
</dbReference>
<feature type="domain" description="HTH cro/C1-type" evidence="2">
    <location>
        <begin position="94"/>
        <end position="145"/>
    </location>
</feature>
<dbReference type="InterPro" id="IPR010982">
    <property type="entry name" value="Lambda_DNA-bd_dom_sf"/>
</dbReference>
<dbReference type="GO" id="GO:0003677">
    <property type="term" value="F:DNA binding"/>
    <property type="evidence" value="ECO:0007669"/>
    <property type="project" value="UniProtKB-KW"/>
</dbReference>